<dbReference type="InterPro" id="IPR020449">
    <property type="entry name" value="Tscrpt_reg_AraC-type_HTH"/>
</dbReference>
<dbReference type="GO" id="GO:0043565">
    <property type="term" value="F:sequence-specific DNA binding"/>
    <property type="evidence" value="ECO:0007669"/>
    <property type="project" value="InterPro"/>
</dbReference>
<keyword evidence="8" id="KW-1185">Reference proteome</keyword>
<dbReference type="KEGG" id="shyd:CJD35_17580"/>
<dbReference type="STRING" id="1192759.GCA_000277525_01553"/>
<feature type="domain" description="HTH araC/xylS-type" evidence="4">
    <location>
        <begin position="205"/>
        <end position="305"/>
    </location>
</feature>
<accession>A0A401J7A7</accession>
<gene>
    <name evidence="5" type="ORF">CJD35_17580</name>
    <name evidence="6" type="ORF">MBESOW_P3724</name>
</gene>
<dbReference type="InterPro" id="IPR050204">
    <property type="entry name" value="AraC_XylS_family_regulators"/>
</dbReference>
<dbReference type="EMBL" id="CP022746">
    <property type="protein sequence ID" value="ASY46282.1"/>
    <property type="molecule type" value="Genomic_DNA"/>
</dbReference>
<organism evidence="5 7">
    <name type="scientific">Sphingobium xenophagum</name>
    <dbReference type="NCBI Taxonomy" id="121428"/>
    <lineage>
        <taxon>Bacteria</taxon>
        <taxon>Pseudomonadati</taxon>
        <taxon>Pseudomonadota</taxon>
        <taxon>Alphaproteobacteria</taxon>
        <taxon>Sphingomonadales</taxon>
        <taxon>Sphingomonadaceae</taxon>
        <taxon>Sphingobium</taxon>
    </lineage>
</organism>
<keyword evidence="2" id="KW-0238">DNA-binding</keyword>
<dbReference type="InterPro" id="IPR035418">
    <property type="entry name" value="AraC-bd_2"/>
</dbReference>
<name>A0A249MYE7_SPHXE</name>
<dbReference type="GO" id="GO:0003700">
    <property type="term" value="F:DNA-binding transcription factor activity"/>
    <property type="evidence" value="ECO:0007669"/>
    <property type="project" value="InterPro"/>
</dbReference>
<dbReference type="Pfam" id="PF14525">
    <property type="entry name" value="AraC_binding_2"/>
    <property type="match status" value="1"/>
</dbReference>
<dbReference type="SUPFAM" id="SSF46689">
    <property type="entry name" value="Homeodomain-like"/>
    <property type="match status" value="1"/>
</dbReference>
<sequence>MRPLSAVERFSTRLVPPPRRQRFWREVVAEAFPGMTAHAPEGIKADLARWSLGGVGLARARSERAQVSRIATDGEERHLLLHLLHRGSVTMLHGDRSSIARVGDIVIADDRHPYSIDISQYNDCLILQIPVAMMGDDIAGRDWHGCLLPSTNPHVLFMAHMLHGLWSQRDQFDHLDDDAGILLADAAQMMCRRSTLERPSIHQLRSPIEYALEHLGNPDLGTALIGQALNLSPRAVQKNFVRQVGLTPTAFITVRRLERAAALLACDDGRTITDVAFEVGFNDSAFFTRCFRKHFGVAPSQWRSTNGRSLAS</sequence>
<evidence type="ECO:0000259" key="4">
    <source>
        <dbReference type="PROSITE" id="PS01124"/>
    </source>
</evidence>
<evidence type="ECO:0000256" key="2">
    <source>
        <dbReference type="ARBA" id="ARBA00023125"/>
    </source>
</evidence>
<dbReference type="Pfam" id="PF12833">
    <property type="entry name" value="HTH_18"/>
    <property type="match status" value="1"/>
</dbReference>
<dbReference type="InterPro" id="IPR018060">
    <property type="entry name" value="HTH_AraC"/>
</dbReference>
<dbReference type="PROSITE" id="PS00041">
    <property type="entry name" value="HTH_ARAC_FAMILY_1"/>
    <property type="match status" value="1"/>
</dbReference>
<proteinExistence type="predicted"/>
<evidence type="ECO:0000313" key="7">
    <source>
        <dbReference type="Proteomes" id="UP000217141"/>
    </source>
</evidence>
<dbReference type="InterPro" id="IPR009057">
    <property type="entry name" value="Homeodomain-like_sf"/>
</dbReference>
<protein>
    <submittedName>
        <fullName evidence="5">AraC family transcriptional regulator</fullName>
    </submittedName>
</protein>
<dbReference type="SMART" id="SM00342">
    <property type="entry name" value="HTH_ARAC"/>
    <property type="match status" value="1"/>
</dbReference>
<dbReference type="AlphaFoldDB" id="A0A249MYE7"/>
<dbReference type="Proteomes" id="UP000290975">
    <property type="component" value="Unassembled WGS sequence"/>
</dbReference>
<dbReference type="PRINTS" id="PR00032">
    <property type="entry name" value="HTHARAC"/>
</dbReference>
<reference evidence="6 8" key="1">
    <citation type="submission" date="2014-12" db="EMBL/GenBank/DDBJ databases">
        <title>Whole genome sequencing of Sphingobium xenophagum OW59.</title>
        <authorList>
            <person name="Ohta Y."/>
            <person name="Nishi S."/>
            <person name="Hatada Y."/>
        </authorList>
    </citation>
    <scope>NUCLEOTIDE SEQUENCE [LARGE SCALE GENOMIC DNA]</scope>
    <source>
        <strain evidence="6 8">OW59</strain>
    </source>
</reference>
<dbReference type="PROSITE" id="PS01124">
    <property type="entry name" value="HTH_ARAC_FAMILY_2"/>
    <property type="match status" value="1"/>
</dbReference>
<dbReference type="Gene3D" id="1.10.10.60">
    <property type="entry name" value="Homeodomain-like"/>
    <property type="match status" value="2"/>
</dbReference>
<keyword evidence="1" id="KW-0805">Transcription regulation</keyword>
<dbReference type="PANTHER" id="PTHR46796:SF6">
    <property type="entry name" value="ARAC SUBFAMILY"/>
    <property type="match status" value="1"/>
</dbReference>
<dbReference type="Proteomes" id="UP000217141">
    <property type="component" value="Chromosome II"/>
</dbReference>
<dbReference type="PANTHER" id="PTHR46796">
    <property type="entry name" value="HTH-TYPE TRANSCRIPTIONAL ACTIVATOR RHAS-RELATED"/>
    <property type="match status" value="1"/>
</dbReference>
<dbReference type="InterPro" id="IPR018062">
    <property type="entry name" value="HTH_AraC-typ_CS"/>
</dbReference>
<evidence type="ECO:0000256" key="1">
    <source>
        <dbReference type="ARBA" id="ARBA00023015"/>
    </source>
</evidence>
<evidence type="ECO:0000313" key="6">
    <source>
        <dbReference type="EMBL" id="GBH32493.1"/>
    </source>
</evidence>
<dbReference type="EMBL" id="BBQY01000038">
    <property type="protein sequence ID" value="GBH32493.1"/>
    <property type="molecule type" value="Genomic_DNA"/>
</dbReference>
<evidence type="ECO:0000313" key="5">
    <source>
        <dbReference type="EMBL" id="ASY46282.1"/>
    </source>
</evidence>
<evidence type="ECO:0000256" key="3">
    <source>
        <dbReference type="ARBA" id="ARBA00023163"/>
    </source>
</evidence>
<dbReference type="RefSeq" id="WP_017182414.1">
    <property type="nucleotide sequence ID" value="NZ_BBQY01000038.1"/>
</dbReference>
<evidence type="ECO:0000313" key="8">
    <source>
        <dbReference type="Proteomes" id="UP000290975"/>
    </source>
</evidence>
<reference evidence="5 7" key="2">
    <citation type="submission" date="2017-08" db="EMBL/GenBank/DDBJ databases">
        <title>Whole Genome Sequence of Sphingobium hydrophobicum C1: Insights into Adaption to the Electronic-waste Contaminated Sediment.</title>
        <authorList>
            <person name="Song D."/>
            <person name="Chen X."/>
            <person name="Xu M."/>
        </authorList>
    </citation>
    <scope>NUCLEOTIDE SEQUENCE [LARGE SCALE GENOMIC DNA]</scope>
    <source>
        <strain evidence="5 7">C1</strain>
    </source>
</reference>
<keyword evidence="3" id="KW-0804">Transcription</keyword>
<accession>A0A249MYE7</accession>